<feature type="compositionally biased region" description="Low complexity" evidence="2">
    <location>
        <begin position="147"/>
        <end position="157"/>
    </location>
</feature>
<feature type="compositionally biased region" description="Polar residues" evidence="2">
    <location>
        <begin position="223"/>
        <end position="235"/>
    </location>
</feature>
<protein>
    <recommendedName>
        <fullName evidence="3">F-box domain-containing protein</fullName>
    </recommendedName>
</protein>
<organism evidence="4 5">
    <name type="scientific">Patiria miniata</name>
    <name type="common">Bat star</name>
    <name type="synonym">Asterina miniata</name>
    <dbReference type="NCBI Taxonomy" id="46514"/>
    <lineage>
        <taxon>Eukaryota</taxon>
        <taxon>Metazoa</taxon>
        <taxon>Echinodermata</taxon>
        <taxon>Eleutherozoa</taxon>
        <taxon>Asterozoa</taxon>
        <taxon>Asteroidea</taxon>
        <taxon>Valvatacea</taxon>
        <taxon>Valvatida</taxon>
        <taxon>Asterinidae</taxon>
        <taxon>Patiria</taxon>
    </lineage>
</organism>
<dbReference type="SUPFAM" id="SSF81383">
    <property type="entry name" value="F-box domain"/>
    <property type="match status" value="1"/>
</dbReference>
<dbReference type="OMA" id="WRSYPMD"/>
<dbReference type="PANTHER" id="PTHR16271">
    <property type="entry name" value="F-BOX ONLY PROTEIN 34/46 FAMILY MEMBER"/>
    <property type="match status" value="1"/>
</dbReference>
<dbReference type="InterPro" id="IPR039594">
    <property type="entry name" value="FBXO34/46"/>
</dbReference>
<accession>A0A913ZWQ1</accession>
<feature type="region of interest" description="Disordered" evidence="2">
    <location>
        <begin position="708"/>
        <end position="738"/>
    </location>
</feature>
<feature type="region of interest" description="Disordered" evidence="2">
    <location>
        <begin position="261"/>
        <end position="287"/>
    </location>
</feature>
<dbReference type="PANTHER" id="PTHR16271:SF9">
    <property type="entry name" value="F-BOX DOMAIN-CONTAINING PROTEIN"/>
    <property type="match status" value="1"/>
</dbReference>
<dbReference type="OrthoDB" id="10052741at2759"/>
<evidence type="ECO:0000313" key="4">
    <source>
        <dbReference type="EnsemblMetazoa" id="XP_038056078.1"/>
    </source>
</evidence>
<evidence type="ECO:0000259" key="3">
    <source>
        <dbReference type="PROSITE" id="PS50181"/>
    </source>
</evidence>
<feature type="compositionally biased region" description="Basic and acidic residues" evidence="2">
    <location>
        <begin position="127"/>
        <end position="145"/>
    </location>
</feature>
<dbReference type="PROSITE" id="PS50181">
    <property type="entry name" value="FBOX"/>
    <property type="match status" value="1"/>
</dbReference>
<dbReference type="InterPro" id="IPR036047">
    <property type="entry name" value="F-box-like_dom_sf"/>
</dbReference>
<dbReference type="EnsemblMetazoa" id="XM_038200150.1">
    <property type="protein sequence ID" value="XP_038056078.1"/>
    <property type="gene ID" value="LOC119728065"/>
</dbReference>
<dbReference type="RefSeq" id="XP_038056078.1">
    <property type="nucleotide sequence ID" value="XM_038200150.1"/>
</dbReference>
<feature type="compositionally biased region" description="Basic residues" evidence="2">
    <location>
        <begin position="206"/>
        <end position="216"/>
    </location>
</feature>
<feature type="domain" description="F-box" evidence="3">
    <location>
        <begin position="960"/>
        <end position="1012"/>
    </location>
</feature>
<sequence length="1101" mass="120531">MEDLPIEPGICASRIRCYTEGAIQRPAKFHTGRSYRSRTGAMYKSASSLHLVKNAPAEDEPSSTKQLCRSCDQLQVGIRNGPLGRTFVSSVNIALAKPQPPRKMSLPYQVSHHQMDLQKTDTSSVSRVEKSESAVDGQTKDKEVQDSSGSSKVGGTVTEKDISGVCQDEIELPWETNDEFPYIPVLERIKEFEKQTGALNRSLSPGRRKRRGKPNCKKLPGSVHSSPALSRQSSVDEVIVRNSRNSSPAILHLHSEAQKRLELDSEHRVQGEASDSERSKVPTTSESAAMGLPAITISPVVSCGLESLAKPEIIQDNFLSESRNATVQDAFSEKAPSENKPAINSAEYVDCSLENGQSDTPVVVSEETEVVQERTYCDTRGDTCQDQLLLENEAGESPVDVVGVCNNVASHPLSLCRTPSSGQTEIVYVDTASPGAQDIDSITHNKCVTAELSFAVNAKIHESTATDREVRDHSESAVLVDIFVLEPLSECSPPEDFEKTLEGDSTESGTCLASVELMSPSEEASRKLSNNSFNDSLPAKPIHSQGLSTEYTEDTAPELQVASFEEVTQEDNKCNKLSVVQCMTAPTFPCPSVIGSDETDPLLDEILEVGTAVDTDIYSQRCSQQLGESGSESPVLPNAKAGDGLVPGLLAERSSPCLSDCCSCSTSDDESQTPDGIRPTDFNPCATIDHSIGENQNVSCTALQGSNPETVELEEPSDADPEEYTDDSLSSTSESELSDSLDCIREVLASSQMPDLSSSLGACGGLRPSDETANTAQLESDKATFSRHMSALMEGQWCGRGSRTSGDGKLNADQTLFLSKVNHLLGMIQNSPRVLQLQPPPPPVQAPVPSSSLDKSSMRDIQGASGDVPETRPVSVSPFSKENKMLEVLSQPAVKQKAVVREPDFKPRKRSCRKKYINPDKVSHLRYLILQSPLVLSDGDDSESEESDVELNEFGEVKQDYPLGRLPDYIVAQIFSNLETKDLAALKCACKDFKWLIERFDIKGHDSRWSEERSYREDPCMQCGKIRDPRGDVSLCRWHPKIYYKNGEIGRHYWTCCFAGEEEAPGCETALHDNKWSGSHSRLCKVPRAWRQYWRSYPTDS</sequence>
<feature type="compositionally biased region" description="Low complexity" evidence="2">
    <location>
        <begin position="727"/>
        <end position="738"/>
    </location>
</feature>
<proteinExistence type="predicted"/>
<evidence type="ECO:0000256" key="2">
    <source>
        <dbReference type="SAM" id="MobiDB-lite"/>
    </source>
</evidence>
<dbReference type="RefSeq" id="XP_038056072.1">
    <property type="nucleotide sequence ID" value="XM_038200144.1"/>
</dbReference>
<dbReference type="GeneID" id="119728065"/>
<feature type="compositionally biased region" description="Acidic residues" evidence="2">
    <location>
        <begin position="711"/>
        <end position="726"/>
    </location>
</feature>
<dbReference type="InterPro" id="IPR001810">
    <property type="entry name" value="F-box_dom"/>
</dbReference>
<reference evidence="4" key="1">
    <citation type="submission" date="2022-11" db="UniProtKB">
        <authorList>
            <consortium name="EnsemblMetazoa"/>
        </authorList>
    </citation>
    <scope>IDENTIFICATION</scope>
</reference>
<feature type="compositionally biased region" description="Basic and acidic residues" evidence="2">
    <location>
        <begin position="261"/>
        <end position="280"/>
    </location>
</feature>
<name>A0A913ZWQ1_PATMI</name>
<evidence type="ECO:0000256" key="1">
    <source>
        <dbReference type="ARBA" id="ARBA00022786"/>
    </source>
</evidence>
<feature type="region of interest" description="Disordered" evidence="2">
    <location>
        <begin position="111"/>
        <end position="160"/>
    </location>
</feature>
<keyword evidence="1" id="KW-0833">Ubl conjugation pathway</keyword>
<dbReference type="Proteomes" id="UP000887568">
    <property type="component" value="Unplaced"/>
</dbReference>
<evidence type="ECO:0000313" key="5">
    <source>
        <dbReference type="Proteomes" id="UP000887568"/>
    </source>
</evidence>
<feature type="region of interest" description="Disordered" evidence="2">
    <location>
        <begin position="835"/>
        <end position="876"/>
    </location>
</feature>
<keyword evidence="5" id="KW-1185">Reference proteome</keyword>
<dbReference type="AlphaFoldDB" id="A0A913ZWQ1"/>
<dbReference type="EnsemblMetazoa" id="XM_038200144.1">
    <property type="protein sequence ID" value="XP_038056072.1"/>
    <property type="gene ID" value="LOC119728065"/>
</dbReference>
<dbReference type="Pfam" id="PF00646">
    <property type="entry name" value="F-box"/>
    <property type="match status" value="1"/>
</dbReference>
<feature type="region of interest" description="Disordered" evidence="2">
    <location>
        <begin position="197"/>
        <end position="236"/>
    </location>
</feature>